<dbReference type="Gene3D" id="2.30.40.10">
    <property type="entry name" value="Urease, subunit C, domain 1"/>
    <property type="match status" value="1"/>
</dbReference>
<keyword evidence="3" id="KW-1185">Reference proteome</keyword>
<dbReference type="SUPFAM" id="SSF51556">
    <property type="entry name" value="Metallo-dependent hydrolases"/>
    <property type="match status" value="1"/>
</dbReference>
<organism evidence="2 3">
    <name type="scientific">Nocardioides acrostichi</name>
    <dbReference type="NCBI Taxonomy" id="2784339"/>
    <lineage>
        <taxon>Bacteria</taxon>
        <taxon>Bacillati</taxon>
        <taxon>Actinomycetota</taxon>
        <taxon>Actinomycetes</taxon>
        <taxon>Propionibacteriales</taxon>
        <taxon>Nocardioidaceae</taxon>
        <taxon>Nocardioides</taxon>
    </lineage>
</organism>
<dbReference type="Gene3D" id="3.20.20.140">
    <property type="entry name" value="Metal-dependent hydrolases"/>
    <property type="match status" value="1"/>
</dbReference>
<dbReference type="PANTHER" id="PTHR22642:SF2">
    <property type="entry name" value="PROTEIN LONG AFTER FAR-RED 3"/>
    <property type="match status" value="1"/>
</dbReference>
<evidence type="ECO:0000313" key="2">
    <source>
        <dbReference type="EMBL" id="MBF4162013.1"/>
    </source>
</evidence>
<dbReference type="InterPro" id="IPR033932">
    <property type="entry name" value="YtcJ-like"/>
</dbReference>
<feature type="domain" description="Amidohydrolase 3" evidence="1">
    <location>
        <begin position="46"/>
        <end position="538"/>
    </location>
</feature>
<name>A0A930UW86_9ACTN</name>
<dbReference type="PANTHER" id="PTHR22642">
    <property type="entry name" value="IMIDAZOLONEPROPIONASE"/>
    <property type="match status" value="1"/>
</dbReference>
<dbReference type="AlphaFoldDB" id="A0A930UW86"/>
<gene>
    <name evidence="2" type="ORF">ISG29_09945</name>
</gene>
<evidence type="ECO:0000313" key="3">
    <source>
        <dbReference type="Proteomes" id="UP000656804"/>
    </source>
</evidence>
<reference evidence="2" key="1">
    <citation type="submission" date="2020-11" db="EMBL/GenBank/DDBJ databases">
        <title>Nocardioides sp. CBS4Y-1, whole genome shotgun sequence.</title>
        <authorList>
            <person name="Tuo L."/>
        </authorList>
    </citation>
    <scope>NUCLEOTIDE SEQUENCE</scope>
    <source>
        <strain evidence="2">CBS4Y-1</strain>
    </source>
</reference>
<dbReference type="RefSeq" id="WP_194503284.1">
    <property type="nucleotide sequence ID" value="NZ_JADIVZ010000004.1"/>
</dbReference>
<dbReference type="SUPFAM" id="SSF51338">
    <property type="entry name" value="Composite domain of metallo-dependent hydrolases"/>
    <property type="match status" value="1"/>
</dbReference>
<comment type="caution">
    <text evidence="2">The sequence shown here is derived from an EMBL/GenBank/DDBJ whole genome shotgun (WGS) entry which is preliminary data.</text>
</comment>
<evidence type="ECO:0000259" key="1">
    <source>
        <dbReference type="Pfam" id="PF07969"/>
    </source>
</evidence>
<dbReference type="InterPro" id="IPR032466">
    <property type="entry name" value="Metal_Hydrolase"/>
</dbReference>
<dbReference type="GO" id="GO:0016810">
    <property type="term" value="F:hydrolase activity, acting on carbon-nitrogen (but not peptide) bonds"/>
    <property type="evidence" value="ECO:0007669"/>
    <property type="project" value="InterPro"/>
</dbReference>
<dbReference type="Proteomes" id="UP000656804">
    <property type="component" value="Unassembled WGS sequence"/>
</dbReference>
<protein>
    <submittedName>
        <fullName evidence="2">Amidohydrolase</fullName>
    </submittedName>
</protein>
<sequence>MRADLLLTNARVRTLEGVDRADVASSVAIWRDRIVAVDEELPAHRTLDLDGAVVAPGFHDAHNHMAWYGLSLAEVDLRVGSLDALYDAVARRAAELDAAGDADAWVVGSGYDENKTGAHPTREGLDRAAGGRRVWLKHTSGHMCVVNTALLAELGLSDSARDVPGGRVVTDEAGRPTGLLQEQAQQLLGPLTLPYPLSQLVDAIERAGRVYLSEGITSVVEAGIGGGWIGKSPVEVAAYQTARDTGRLPVRVELMVAADALRELTGHPADGLGIGLDLGIRTGLGDDRLRLGPVKVFSDGSLIGHTCALTDDFADTPGQRGYLQDDAEALRTRILDAHRSGWRVATHAIGDAAIDLVLDAYAEAQRRWPRADVRHRIEHFGVSRPEHVARAAELGVVPVPQGRFVSEIGDGMIAALGAERAGWAYRGRSLLDAGVVLPGSSDRPVVSGAPLLGMHDLVNRRTDSGAACGPEEAITGLEALVAYTHGSAYASHQEHERGTIASGKLADLVVLSDDPATVAPEDIRDIEVIATLLGGEPVWQAR</sequence>
<dbReference type="EMBL" id="JADIVZ010000004">
    <property type="protein sequence ID" value="MBF4162013.1"/>
    <property type="molecule type" value="Genomic_DNA"/>
</dbReference>
<dbReference type="InterPro" id="IPR013108">
    <property type="entry name" value="Amidohydro_3"/>
</dbReference>
<dbReference type="Pfam" id="PF07969">
    <property type="entry name" value="Amidohydro_3"/>
    <property type="match status" value="1"/>
</dbReference>
<dbReference type="CDD" id="cd01300">
    <property type="entry name" value="YtcJ_like"/>
    <property type="match status" value="1"/>
</dbReference>
<dbReference type="InterPro" id="IPR011059">
    <property type="entry name" value="Metal-dep_hydrolase_composite"/>
</dbReference>
<accession>A0A930UW86</accession>
<dbReference type="Gene3D" id="3.10.310.70">
    <property type="match status" value="1"/>
</dbReference>
<proteinExistence type="predicted"/>